<comment type="caution">
    <text evidence="2">The sequence shown here is derived from an EMBL/GenBank/DDBJ whole genome shotgun (WGS) entry which is preliminary data.</text>
</comment>
<feature type="signal peptide" evidence="1">
    <location>
        <begin position="1"/>
        <end position="16"/>
    </location>
</feature>
<gene>
    <name evidence="2" type="ORF">ABT58_08450</name>
</gene>
<dbReference type="PATRIC" id="fig|754436.4.peg.1783"/>
<evidence type="ECO:0000256" key="1">
    <source>
        <dbReference type="SAM" id="SignalP"/>
    </source>
</evidence>
<keyword evidence="1" id="KW-0732">Signal</keyword>
<evidence type="ECO:0000313" key="3">
    <source>
        <dbReference type="Proteomes" id="UP000036426"/>
    </source>
</evidence>
<proteinExistence type="predicted"/>
<protein>
    <submittedName>
        <fullName evidence="2">Uncharacterized protein</fullName>
    </submittedName>
</protein>
<reference evidence="2 3" key="1">
    <citation type="submission" date="2015-05" db="EMBL/GenBank/DDBJ databases">
        <title>Photobacterium galathea sp. nov.</title>
        <authorList>
            <person name="Machado H."/>
            <person name="Gram L."/>
        </authorList>
    </citation>
    <scope>NUCLEOTIDE SEQUENCE [LARGE SCALE GENOMIC DNA]</scope>
    <source>
        <strain evidence="2 3">DSM 25995</strain>
    </source>
</reference>
<sequence length="105" mass="11831">MPLCLLALSVSPVVLANNVLPDNEKICMKEMEVLLGQQQVIFSDSQTQPEVRRLAERAIDVSREAFSKNGSYCEAQQALQAMDLRKENVLELKKGEINYFGRSML</sequence>
<organism evidence="2 3">
    <name type="scientific">Photobacterium aphoticum</name>
    <dbReference type="NCBI Taxonomy" id="754436"/>
    <lineage>
        <taxon>Bacteria</taxon>
        <taxon>Pseudomonadati</taxon>
        <taxon>Pseudomonadota</taxon>
        <taxon>Gammaproteobacteria</taxon>
        <taxon>Vibrionales</taxon>
        <taxon>Vibrionaceae</taxon>
        <taxon>Photobacterium</taxon>
    </lineage>
</organism>
<dbReference type="Proteomes" id="UP000036426">
    <property type="component" value="Unassembled WGS sequence"/>
</dbReference>
<name>A0A0J1GNH8_9GAMM</name>
<dbReference type="EMBL" id="LDOV01000016">
    <property type="protein sequence ID" value="KLV01275.1"/>
    <property type="molecule type" value="Genomic_DNA"/>
</dbReference>
<dbReference type="AlphaFoldDB" id="A0A0J1GNH8"/>
<accession>A0A0J1GNH8</accession>
<feature type="chain" id="PRO_5005251790" evidence="1">
    <location>
        <begin position="17"/>
        <end position="105"/>
    </location>
</feature>
<keyword evidence="3" id="KW-1185">Reference proteome</keyword>
<evidence type="ECO:0000313" key="2">
    <source>
        <dbReference type="EMBL" id="KLV01275.1"/>
    </source>
</evidence>